<comment type="caution">
    <text evidence="2">The sequence shown here is derived from an EMBL/GenBank/DDBJ whole genome shotgun (WGS) entry which is preliminary data.</text>
</comment>
<feature type="region of interest" description="Disordered" evidence="1">
    <location>
        <begin position="123"/>
        <end position="159"/>
    </location>
</feature>
<gene>
    <name evidence="2" type="ORF">GCM10007966_14040</name>
</gene>
<protein>
    <submittedName>
        <fullName evidence="2">Uncharacterized protein</fullName>
    </submittedName>
</protein>
<evidence type="ECO:0000313" key="2">
    <source>
        <dbReference type="EMBL" id="GGI86584.1"/>
    </source>
</evidence>
<proteinExistence type="predicted"/>
<dbReference type="RefSeq" id="WP_131776815.1">
    <property type="nucleotide sequence ID" value="NZ_BMOB01000005.1"/>
</dbReference>
<reference evidence="2" key="1">
    <citation type="journal article" date="2014" name="Int. J. Syst. Evol. Microbiol.">
        <title>Complete genome sequence of Corynebacterium casei LMG S-19264T (=DSM 44701T), isolated from a smear-ripened cheese.</title>
        <authorList>
            <consortium name="US DOE Joint Genome Institute (JGI-PGF)"/>
            <person name="Walter F."/>
            <person name="Albersmeier A."/>
            <person name="Kalinowski J."/>
            <person name="Ruckert C."/>
        </authorList>
    </citation>
    <scope>NUCLEOTIDE SEQUENCE</scope>
    <source>
        <strain evidence="2">JCM 13919</strain>
    </source>
</reference>
<evidence type="ECO:0000313" key="3">
    <source>
        <dbReference type="Proteomes" id="UP000630149"/>
    </source>
</evidence>
<dbReference type="EMBL" id="BMOB01000005">
    <property type="protein sequence ID" value="GGI86584.1"/>
    <property type="molecule type" value="Genomic_DNA"/>
</dbReference>
<name>A0A917JXB3_9GAMM</name>
<evidence type="ECO:0000256" key="1">
    <source>
        <dbReference type="SAM" id="MobiDB-lite"/>
    </source>
</evidence>
<accession>A0A917JXB3</accession>
<dbReference type="Proteomes" id="UP000630149">
    <property type="component" value="Unassembled WGS sequence"/>
</dbReference>
<dbReference type="OrthoDB" id="6107855at2"/>
<keyword evidence="3" id="KW-1185">Reference proteome</keyword>
<sequence length="159" mass="19024">MPRNRMIKSEYWTSEQVLSCSIHARLLFIGLWNFSDDNGVHQASYLRLKAEVFPADNFTIEEIKQWIGELIYNGLLREYIVQEKSYWIVTGWKEHQKIDKPTNRHPLPLSQLITVTNDFNRLPLEDNSTNNRRGIDYQYPSSSDERKRKRKENKENKYM</sequence>
<reference evidence="2" key="2">
    <citation type="submission" date="2020-09" db="EMBL/GenBank/DDBJ databases">
        <authorList>
            <person name="Sun Q."/>
            <person name="Ohkuma M."/>
        </authorList>
    </citation>
    <scope>NUCLEOTIDE SEQUENCE</scope>
    <source>
        <strain evidence="2">JCM 13919</strain>
    </source>
</reference>
<dbReference type="AlphaFoldDB" id="A0A917JXB3"/>
<organism evidence="2 3">
    <name type="scientific">Legionella impletisoli</name>
    <dbReference type="NCBI Taxonomy" id="343510"/>
    <lineage>
        <taxon>Bacteria</taxon>
        <taxon>Pseudomonadati</taxon>
        <taxon>Pseudomonadota</taxon>
        <taxon>Gammaproteobacteria</taxon>
        <taxon>Legionellales</taxon>
        <taxon>Legionellaceae</taxon>
        <taxon>Legionella</taxon>
    </lineage>
</organism>